<keyword evidence="4 8" id="KW-1133">Transmembrane helix</keyword>
<dbReference type="Pfam" id="PF03006">
    <property type="entry name" value="HlyIII"/>
    <property type="match status" value="1"/>
</dbReference>
<proteinExistence type="inferred from homology"/>
<dbReference type="Proteomes" id="UP001143981">
    <property type="component" value="Unassembled WGS sequence"/>
</dbReference>
<feature type="binding site" evidence="6">
    <location>
        <position position="148"/>
    </location>
    <ligand>
        <name>Zn(2+)</name>
        <dbReference type="ChEBI" id="CHEBI:29105"/>
    </ligand>
</feature>
<evidence type="ECO:0000256" key="4">
    <source>
        <dbReference type="ARBA" id="ARBA00022989"/>
    </source>
</evidence>
<evidence type="ECO:0000256" key="2">
    <source>
        <dbReference type="ARBA" id="ARBA00007018"/>
    </source>
</evidence>
<dbReference type="EMBL" id="JANBOI010000001">
    <property type="protein sequence ID" value="KAJ1736318.1"/>
    <property type="molecule type" value="Genomic_DNA"/>
</dbReference>
<dbReference type="GO" id="GO:0006882">
    <property type="term" value="P:intracellular zinc ion homeostasis"/>
    <property type="evidence" value="ECO:0007669"/>
    <property type="project" value="TreeGrafter"/>
</dbReference>
<comment type="subcellular location">
    <subcellularLocation>
        <location evidence="1">Membrane</location>
        <topology evidence="1">Multi-pass membrane protein</topology>
    </subcellularLocation>
</comment>
<keyword evidence="6" id="KW-0479">Metal-binding</keyword>
<feature type="transmembrane region" description="Helical" evidence="8">
    <location>
        <begin position="296"/>
        <end position="316"/>
    </location>
</feature>
<dbReference type="GO" id="GO:0038023">
    <property type="term" value="F:signaling receptor activity"/>
    <property type="evidence" value="ECO:0007669"/>
    <property type="project" value="TreeGrafter"/>
</dbReference>
<evidence type="ECO:0000256" key="6">
    <source>
        <dbReference type="PIRSR" id="PIRSR604254-1"/>
    </source>
</evidence>
<feature type="transmembrane region" description="Helical" evidence="8">
    <location>
        <begin position="94"/>
        <end position="116"/>
    </location>
</feature>
<evidence type="ECO:0000256" key="5">
    <source>
        <dbReference type="ARBA" id="ARBA00023136"/>
    </source>
</evidence>
<accession>A0A9W7YH17</accession>
<feature type="binding site" evidence="6">
    <location>
        <position position="294"/>
    </location>
    <ligand>
        <name>Zn(2+)</name>
        <dbReference type="ChEBI" id="CHEBI:29105"/>
    </ligand>
</feature>
<feature type="transmembrane region" description="Helical" evidence="8">
    <location>
        <begin position="223"/>
        <end position="248"/>
    </location>
</feature>
<feature type="region of interest" description="Disordered" evidence="7">
    <location>
        <begin position="1"/>
        <end position="25"/>
    </location>
</feature>
<comment type="caution">
    <text evidence="9">The sequence shown here is derived from an EMBL/GenBank/DDBJ whole genome shotgun (WGS) entry which is preliminary data.</text>
</comment>
<feature type="transmembrane region" description="Helical" evidence="8">
    <location>
        <begin position="260"/>
        <end position="276"/>
    </location>
</feature>
<evidence type="ECO:0000313" key="9">
    <source>
        <dbReference type="EMBL" id="KAJ1736318.1"/>
    </source>
</evidence>
<sequence>MPALTRRAPSAPPDARPARTDAAAAPAAAERARMIASDAEAGAAKRPRRHLVWEELPPWMQDNQFIHGGYRRPTNSFRKCFTSWLYLHNETGNIMTHLAGALAFLVLCFSVTRGLLLEFATIDWRDVATLYAFLLGAVGCMGLSALFHTVNCHSHVVQRAYSKCDYVGIVFLIVGSCVPVFCYMFYCHPRLKAFYLALIFGLGALTVYVVVAPRFGTPEYRPLRAATFVALGLSGVVPTAHALALFGWEYTLNAVQVPHMLLMGATYIAGAFIYGARIPERWWPGRFDYWLHSHQIFHVCVLIAAAVHFAGVARALRWTHTTGVALCYAQ</sequence>
<evidence type="ECO:0000313" key="10">
    <source>
        <dbReference type="Proteomes" id="UP001143981"/>
    </source>
</evidence>
<keyword evidence="10" id="KW-1185">Reference proteome</keyword>
<evidence type="ECO:0000256" key="1">
    <source>
        <dbReference type="ARBA" id="ARBA00004141"/>
    </source>
</evidence>
<reference evidence="9" key="1">
    <citation type="submission" date="2022-07" db="EMBL/GenBank/DDBJ databases">
        <title>Phylogenomic reconstructions and comparative analyses of Kickxellomycotina fungi.</title>
        <authorList>
            <person name="Reynolds N.K."/>
            <person name="Stajich J.E."/>
            <person name="Barry K."/>
            <person name="Grigoriev I.V."/>
            <person name="Crous P."/>
            <person name="Smith M.E."/>
        </authorList>
    </citation>
    <scope>NUCLEOTIDE SEQUENCE</scope>
    <source>
        <strain evidence="9">BCRC 34381</strain>
    </source>
</reference>
<keyword evidence="3 8" id="KW-0812">Transmembrane</keyword>
<feature type="binding site" evidence="6">
    <location>
        <position position="298"/>
    </location>
    <ligand>
        <name>Zn(2+)</name>
        <dbReference type="ChEBI" id="CHEBI:29105"/>
    </ligand>
</feature>
<dbReference type="AlphaFoldDB" id="A0A9W7YH17"/>
<evidence type="ECO:0000256" key="7">
    <source>
        <dbReference type="SAM" id="MobiDB-lite"/>
    </source>
</evidence>
<dbReference type="GO" id="GO:0016020">
    <property type="term" value="C:membrane"/>
    <property type="evidence" value="ECO:0007669"/>
    <property type="project" value="UniProtKB-SubCell"/>
</dbReference>
<keyword evidence="5 8" id="KW-0472">Membrane</keyword>
<dbReference type="OrthoDB" id="529367at2759"/>
<feature type="transmembrane region" description="Helical" evidence="8">
    <location>
        <begin position="128"/>
        <end position="147"/>
    </location>
</feature>
<feature type="transmembrane region" description="Helical" evidence="8">
    <location>
        <begin position="167"/>
        <end position="186"/>
    </location>
</feature>
<evidence type="ECO:0000256" key="8">
    <source>
        <dbReference type="SAM" id="Phobius"/>
    </source>
</evidence>
<dbReference type="PANTHER" id="PTHR20855:SF52">
    <property type="entry name" value="ADIPONECTIN RECEPTOR PROTEIN"/>
    <property type="match status" value="1"/>
</dbReference>
<dbReference type="InterPro" id="IPR004254">
    <property type="entry name" value="AdipoR/HlyIII-related"/>
</dbReference>
<dbReference type="PANTHER" id="PTHR20855">
    <property type="entry name" value="ADIPOR/PROGESTIN RECEPTOR-RELATED"/>
    <property type="match status" value="1"/>
</dbReference>
<gene>
    <name evidence="9" type="ORF">LPJ61_000104</name>
</gene>
<evidence type="ECO:0008006" key="11">
    <source>
        <dbReference type="Google" id="ProtNLM"/>
    </source>
</evidence>
<organism evidence="9 10">
    <name type="scientific">Coemansia biformis</name>
    <dbReference type="NCBI Taxonomy" id="1286918"/>
    <lineage>
        <taxon>Eukaryota</taxon>
        <taxon>Fungi</taxon>
        <taxon>Fungi incertae sedis</taxon>
        <taxon>Zoopagomycota</taxon>
        <taxon>Kickxellomycotina</taxon>
        <taxon>Kickxellomycetes</taxon>
        <taxon>Kickxellales</taxon>
        <taxon>Kickxellaceae</taxon>
        <taxon>Coemansia</taxon>
    </lineage>
</organism>
<dbReference type="GO" id="GO:0046872">
    <property type="term" value="F:metal ion binding"/>
    <property type="evidence" value="ECO:0007669"/>
    <property type="project" value="UniProtKB-KW"/>
</dbReference>
<comment type="similarity">
    <text evidence="2">Belongs to the ADIPOR family.</text>
</comment>
<protein>
    <recommendedName>
        <fullName evidence="11">HlyIII-domain-containing protein</fullName>
    </recommendedName>
</protein>
<name>A0A9W7YH17_9FUNG</name>
<feature type="transmembrane region" description="Helical" evidence="8">
    <location>
        <begin position="193"/>
        <end position="211"/>
    </location>
</feature>
<evidence type="ECO:0000256" key="3">
    <source>
        <dbReference type="ARBA" id="ARBA00022692"/>
    </source>
</evidence>
<keyword evidence="6" id="KW-0862">Zinc</keyword>